<keyword evidence="2" id="KW-0677">Repeat</keyword>
<proteinExistence type="predicted"/>
<dbReference type="PROSITE" id="PS50021">
    <property type="entry name" value="CH"/>
    <property type="match status" value="3"/>
</dbReference>
<dbReference type="InterPro" id="IPR039959">
    <property type="entry name" value="Fimbrin/Plastin"/>
</dbReference>
<dbReference type="OrthoDB" id="431378at2759"/>
<dbReference type="GO" id="GO:0120106">
    <property type="term" value="C:mitotic actomyosin contractile ring, distal actin filament layer"/>
    <property type="evidence" value="ECO:0007669"/>
    <property type="project" value="EnsemblFungi"/>
</dbReference>
<dbReference type="GO" id="GO:0030479">
    <property type="term" value="C:actin cortical patch"/>
    <property type="evidence" value="ECO:0007669"/>
    <property type="project" value="EnsemblFungi"/>
</dbReference>
<dbReference type="SMART" id="SM00033">
    <property type="entry name" value="CH"/>
    <property type="match status" value="4"/>
</dbReference>
<evidence type="ECO:0000256" key="2">
    <source>
        <dbReference type="ARBA" id="ARBA00022737"/>
    </source>
</evidence>
<dbReference type="PANTHER" id="PTHR19961">
    <property type="entry name" value="FIMBRIN/PLASTIN"/>
    <property type="match status" value="1"/>
</dbReference>
<feature type="domain" description="Calponin-homology (CH)" evidence="5">
    <location>
        <begin position="140"/>
        <end position="261"/>
    </location>
</feature>
<dbReference type="InParanoid" id="G2X947"/>
<dbReference type="CDD" id="cd21294">
    <property type="entry name" value="CH_FIMB_rpt1"/>
    <property type="match status" value="1"/>
</dbReference>
<dbReference type="SUPFAM" id="SSF47576">
    <property type="entry name" value="Calponin-homology domain, CH-domain"/>
    <property type="match status" value="1"/>
</dbReference>
<accession>G2X947</accession>
<dbReference type="GO" id="GO:0051666">
    <property type="term" value="P:actin cortical patch localization"/>
    <property type="evidence" value="ECO:0007669"/>
    <property type="project" value="EnsemblFungi"/>
</dbReference>
<dbReference type="GO" id="GO:0030674">
    <property type="term" value="F:protein-macromolecule adaptor activity"/>
    <property type="evidence" value="ECO:0007669"/>
    <property type="project" value="EnsemblFungi"/>
</dbReference>
<dbReference type="GO" id="GO:0031097">
    <property type="term" value="C:medial cortex"/>
    <property type="evidence" value="ECO:0007669"/>
    <property type="project" value="EnsemblFungi"/>
</dbReference>
<dbReference type="GO" id="GO:0070649">
    <property type="term" value="P:formin-nucleated actin cable assembly"/>
    <property type="evidence" value="ECO:0007669"/>
    <property type="project" value="EnsemblFungi"/>
</dbReference>
<dbReference type="PROSITE" id="PS00020">
    <property type="entry name" value="ACTININ_2"/>
    <property type="match status" value="1"/>
</dbReference>
<keyword evidence="4" id="KW-0009">Actin-binding</keyword>
<dbReference type="GO" id="GO:0051639">
    <property type="term" value="P:actin filament network formation"/>
    <property type="evidence" value="ECO:0007669"/>
    <property type="project" value="TreeGrafter"/>
</dbReference>
<name>G2X947_VERDV</name>
<evidence type="ECO:0000256" key="3">
    <source>
        <dbReference type="ARBA" id="ARBA00022837"/>
    </source>
</evidence>
<dbReference type="InterPro" id="IPR002048">
    <property type="entry name" value="EF_hand_dom"/>
</dbReference>
<dbReference type="InterPro" id="IPR018247">
    <property type="entry name" value="EF_Hand_1_Ca_BS"/>
</dbReference>
<dbReference type="GO" id="GO:0006897">
    <property type="term" value="P:endocytosis"/>
    <property type="evidence" value="ECO:0007669"/>
    <property type="project" value="EnsemblFungi"/>
</dbReference>
<dbReference type="GO" id="GO:0051015">
    <property type="term" value="F:actin filament binding"/>
    <property type="evidence" value="ECO:0007669"/>
    <property type="project" value="EnsemblFungi"/>
</dbReference>
<dbReference type="SUPFAM" id="SSF47473">
    <property type="entry name" value="EF-hand"/>
    <property type="match status" value="1"/>
</dbReference>
<feature type="domain" description="Calponin-homology (CH)" evidence="5">
    <location>
        <begin position="503"/>
        <end position="611"/>
    </location>
</feature>
<dbReference type="RefSeq" id="XP_009657678.1">
    <property type="nucleotide sequence ID" value="XM_009659383.1"/>
</dbReference>
<organism evidence="6 7">
    <name type="scientific">Verticillium dahliae (strain VdLs.17 / ATCC MYA-4575 / FGSC 10137)</name>
    <name type="common">Verticillium wilt</name>
    <dbReference type="NCBI Taxonomy" id="498257"/>
    <lineage>
        <taxon>Eukaryota</taxon>
        <taxon>Fungi</taxon>
        <taxon>Dikarya</taxon>
        <taxon>Ascomycota</taxon>
        <taxon>Pezizomycotina</taxon>
        <taxon>Sordariomycetes</taxon>
        <taxon>Hypocreomycetidae</taxon>
        <taxon>Glomerellales</taxon>
        <taxon>Plectosphaerellaceae</taxon>
        <taxon>Verticillium</taxon>
    </lineage>
</organism>
<dbReference type="AlphaFoldDB" id="G2X947"/>
<reference evidence="6 7" key="1">
    <citation type="submission" date="2008-03" db="EMBL/GenBank/DDBJ databases">
        <title>The Genome Sequence of Verticillium dahliae VdLs.17.</title>
        <authorList>
            <consortium name="The Broad Institute Genome Sequencing Platform"/>
            <person name="Ma L.-J.J."/>
            <person name="Klosterman S.J."/>
            <person name="Subbarao K."/>
            <person name="Dobinson K."/>
            <person name="Veronese P."/>
            <person name="Kang S."/>
            <person name="Gold S.E."/>
            <person name="Young S."/>
            <person name="Jaffe D."/>
            <person name="Gnerre S."/>
            <person name="Berlin A."/>
            <person name="Heiman D."/>
            <person name="Hepburn T."/>
            <person name="Sykes S."/>
            <person name="Alvarado L."/>
            <person name="Kodira C.D."/>
            <person name="Lander E."/>
            <person name="Galagan J."/>
            <person name="Nusbaum C."/>
            <person name="Birren B."/>
        </authorList>
    </citation>
    <scope>NUCLEOTIDE SEQUENCE [LARGE SCALE GENOMIC DNA]</scope>
    <source>
        <strain evidence="7">VdLs.17 / ATCC MYA-4575 / FGSC 10137</strain>
    </source>
</reference>
<dbReference type="FunFam" id="1.10.418.10:FF:000042">
    <property type="entry name" value="Fimbrin, putative"/>
    <property type="match status" value="1"/>
</dbReference>
<dbReference type="PANTHER" id="PTHR19961:SF18">
    <property type="entry name" value="FI19014P1"/>
    <property type="match status" value="1"/>
</dbReference>
<dbReference type="GO" id="GO:0005884">
    <property type="term" value="C:actin filament"/>
    <property type="evidence" value="ECO:0007669"/>
    <property type="project" value="TreeGrafter"/>
</dbReference>
<dbReference type="InterPro" id="IPR001715">
    <property type="entry name" value="CH_dom"/>
</dbReference>
<dbReference type="FunFam" id="1.10.418.10:FF:000016">
    <property type="entry name" value="Probable fimbrin"/>
    <property type="match status" value="1"/>
</dbReference>
<protein>
    <submittedName>
        <fullName evidence="6">Fimbrin</fullName>
    </submittedName>
</protein>
<dbReference type="CDD" id="cd21303">
    <property type="entry name" value="CH_FIMB_rpt4"/>
    <property type="match status" value="1"/>
</dbReference>
<gene>
    <name evidence="6" type="ORF">VDAG_06679</name>
</gene>
<dbReference type="STRING" id="498257.G2X947"/>
<dbReference type="GO" id="GO:0099079">
    <property type="term" value="C:actin body"/>
    <property type="evidence" value="ECO:0007669"/>
    <property type="project" value="EnsemblFungi"/>
</dbReference>
<dbReference type="FunCoup" id="G2X947">
    <property type="interactions" value="577"/>
</dbReference>
<evidence type="ECO:0000313" key="7">
    <source>
        <dbReference type="Proteomes" id="UP000001611"/>
    </source>
</evidence>
<dbReference type="FunFam" id="1.10.418.10:FF:000010">
    <property type="entry name" value="Plastin-3 isoform 1"/>
    <property type="match status" value="1"/>
</dbReference>
<evidence type="ECO:0000256" key="4">
    <source>
        <dbReference type="ARBA" id="ARBA00023203"/>
    </source>
</evidence>
<dbReference type="GO" id="GO:0005509">
    <property type="term" value="F:calcium ion binding"/>
    <property type="evidence" value="ECO:0007669"/>
    <property type="project" value="InterPro"/>
</dbReference>
<dbReference type="Gene3D" id="1.10.418.10">
    <property type="entry name" value="Calponin-like domain"/>
    <property type="match status" value="4"/>
</dbReference>
<dbReference type="eggNOG" id="KOG0046">
    <property type="taxonomic scope" value="Eukaryota"/>
</dbReference>
<reference evidence="7" key="2">
    <citation type="journal article" date="2011" name="PLoS Pathog.">
        <title>Comparative genomics yields insights into niche adaptation of plant vascular wilt pathogens.</title>
        <authorList>
            <person name="Klosterman S.J."/>
            <person name="Subbarao K.V."/>
            <person name="Kang S."/>
            <person name="Veronese P."/>
            <person name="Gold S.E."/>
            <person name="Thomma B.P.H.J."/>
            <person name="Chen Z."/>
            <person name="Henrissat B."/>
            <person name="Lee Y.-H."/>
            <person name="Park J."/>
            <person name="Garcia-Pedrajas M.D."/>
            <person name="Barbara D.J."/>
            <person name="Anchieta A."/>
            <person name="de Jonge R."/>
            <person name="Santhanam P."/>
            <person name="Maruthachalam K."/>
            <person name="Atallah Z."/>
            <person name="Amyotte S.G."/>
            <person name="Paz Z."/>
            <person name="Inderbitzin P."/>
            <person name="Hayes R.J."/>
            <person name="Heiman D.I."/>
            <person name="Young S."/>
            <person name="Zeng Q."/>
            <person name="Engels R."/>
            <person name="Galagan J."/>
            <person name="Cuomo C.A."/>
            <person name="Dobinson K.F."/>
            <person name="Ma L.-J."/>
        </authorList>
    </citation>
    <scope>NUCLEOTIDE SEQUENCE [LARGE SCALE GENOMIC DNA]</scope>
    <source>
        <strain evidence="7">VdLs.17 / ATCC MYA-4575 / FGSC 10137</strain>
    </source>
</reference>
<dbReference type="GO" id="GO:0044396">
    <property type="term" value="P:actin cortical patch organization"/>
    <property type="evidence" value="ECO:0007669"/>
    <property type="project" value="EnsemblFungi"/>
</dbReference>
<dbReference type="Pfam" id="PF00307">
    <property type="entry name" value="CH"/>
    <property type="match status" value="4"/>
</dbReference>
<dbReference type="Pfam" id="PF13499">
    <property type="entry name" value="EF-hand_7"/>
    <property type="match status" value="1"/>
</dbReference>
<keyword evidence="3" id="KW-0106">Calcium</keyword>
<dbReference type="GO" id="GO:0044837">
    <property type="term" value="P:actomyosin contractile ring organization"/>
    <property type="evidence" value="ECO:0007669"/>
    <property type="project" value="EnsemblFungi"/>
</dbReference>
<evidence type="ECO:0000313" key="6">
    <source>
        <dbReference type="EMBL" id="EGY15515.1"/>
    </source>
</evidence>
<sequence>MNVLKLQRKYPQFPQDQIFGLTDAFRKLDVDDKGYIDEATAIKATQASERQPYDVVRQALKEVDLDSSRRVELEDYVGLIAKLRDSSPAQKRMSTGPAPGAAASIVAQATGGGGRARATSNAGKIHVQGSNANVTHTINEDERTEFTRHINAVLAGDPDLGSRLPFPTDTFEMFDDCKDGLVLAKLINDSVPDTIDERVLNLPGRKIKTLNAFHKTENNNIVIESAKGIGCSVVNIGSGDIIEGREHLILGLIWQIIRRGLLGKIDIKLHPELYRLLEEDETLEQFLRLPPEQILLRWVNYHLKAANWPRRVNNFSSDIKDGENYTVLLAQIGSEYGNTRAPLQTNDLLQRAEQVLENADKMGCRKFLTPTSLVAGNPKLNLAFVANLFNNHPCLDPITEEEKLEVEDFDAEAYDKVIKGSVNQRHVNKRPAHGGEVSRFKAVENTNYAIELGKQNGFSLVGIQGADITDGQRTLTLGLVWQLMRKDITLTLSALAQRLGKREITDSEMVRWANEMSKKGGRNSAIRSFKDPSIGTGIFFLDVLNGMKSSYVDYDLVTPGHTDDDAYLNAKLSISIARKMGATIWLVPEDICQVRSRLVTTFIGSLMATSERM</sequence>
<dbReference type="GO" id="GO:0032432">
    <property type="term" value="C:actin filament bundle"/>
    <property type="evidence" value="ECO:0007669"/>
    <property type="project" value="EnsemblFungi"/>
</dbReference>
<dbReference type="PROSITE" id="PS00018">
    <property type="entry name" value="EF_HAND_1"/>
    <property type="match status" value="1"/>
</dbReference>
<dbReference type="EMBL" id="DS572708">
    <property type="protein sequence ID" value="EGY15515.1"/>
    <property type="molecule type" value="Genomic_DNA"/>
</dbReference>
<evidence type="ECO:0000259" key="5">
    <source>
        <dbReference type="PROSITE" id="PS50021"/>
    </source>
</evidence>
<dbReference type="InterPro" id="IPR036872">
    <property type="entry name" value="CH_dom_sf"/>
</dbReference>
<dbReference type="OMA" id="GILLXEN"/>
<dbReference type="KEGG" id="vda:VDAG_06679"/>
<feature type="domain" description="Calponin-homology (CH)" evidence="5">
    <location>
        <begin position="289"/>
        <end position="393"/>
    </location>
</feature>
<dbReference type="InterPro" id="IPR001589">
    <property type="entry name" value="Actinin_actin-bd_CS"/>
</dbReference>
<evidence type="ECO:0000256" key="1">
    <source>
        <dbReference type="ARBA" id="ARBA00022723"/>
    </source>
</evidence>
<dbReference type="HOGENOM" id="CLU_015284_3_0_1"/>
<keyword evidence="7" id="KW-1185">Reference proteome</keyword>
<dbReference type="InterPro" id="IPR011992">
    <property type="entry name" value="EF-hand-dom_pair"/>
</dbReference>
<dbReference type="Gene3D" id="1.10.238.10">
    <property type="entry name" value="EF-hand"/>
    <property type="match status" value="1"/>
</dbReference>
<dbReference type="GeneID" id="20708142"/>
<dbReference type="Proteomes" id="UP000001611">
    <property type="component" value="Unassembled WGS sequence"/>
</dbReference>
<keyword evidence="1" id="KW-0479">Metal-binding</keyword>